<evidence type="ECO:0000313" key="2">
    <source>
        <dbReference type="EMBL" id="CAH2253876.1"/>
    </source>
</evidence>
<evidence type="ECO:0000256" key="1">
    <source>
        <dbReference type="SAM" id="MobiDB-lite"/>
    </source>
</evidence>
<sequence length="216" mass="22877">MAAATKWRISYFSQLLQYSHTQTIYNSKRSDMKLLILTVAFVGVAFASPLSRTISIGPAIIDQDNSVSVGPAIVDEDIPISVGPAIVDEDSPISVGPAIVDEKSPISVGPAFVMPPFWVGPAIFSPPNSVGPAIIDQDSPISVGPAIIDESSPELSAIDGRPIVQFKIEINDVIVNQNIRQTANIGNEITVNGANSLESPESSETPETPENPEMLG</sequence>
<dbReference type="AlphaFoldDB" id="A0A8S4S799"/>
<feature type="compositionally biased region" description="Low complexity" evidence="1">
    <location>
        <begin position="195"/>
        <end position="216"/>
    </location>
</feature>
<proteinExistence type="predicted"/>
<dbReference type="EMBL" id="CAKXAJ010026065">
    <property type="protein sequence ID" value="CAH2253876.1"/>
    <property type="molecule type" value="Genomic_DNA"/>
</dbReference>
<feature type="region of interest" description="Disordered" evidence="1">
    <location>
        <begin position="193"/>
        <end position="216"/>
    </location>
</feature>
<protein>
    <submittedName>
        <fullName evidence="2">Jg22188 protein</fullName>
    </submittedName>
</protein>
<name>A0A8S4S799_9NEOP</name>
<evidence type="ECO:0000313" key="3">
    <source>
        <dbReference type="Proteomes" id="UP000838756"/>
    </source>
</evidence>
<organism evidence="2 3">
    <name type="scientific">Pararge aegeria aegeria</name>
    <dbReference type="NCBI Taxonomy" id="348720"/>
    <lineage>
        <taxon>Eukaryota</taxon>
        <taxon>Metazoa</taxon>
        <taxon>Ecdysozoa</taxon>
        <taxon>Arthropoda</taxon>
        <taxon>Hexapoda</taxon>
        <taxon>Insecta</taxon>
        <taxon>Pterygota</taxon>
        <taxon>Neoptera</taxon>
        <taxon>Endopterygota</taxon>
        <taxon>Lepidoptera</taxon>
        <taxon>Glossata</taxon>
        <taxon>Ditrysia</taxon>
        <taxon>Papilionoidea</taxon>
        <taxon>Nymphalidae</taxon>
        <taxon>Satyrinae</taxon>
        <taxon>Satyrini</taxon>
        <taxon>Parargina</taxon>
        <taxon>Pararge</taxon>
    </lineage>
</organism>
<keyword evidence="3" id="KW-1185">Reference proteome</keyword>
<dbReference type="OrthoDB" id="7488868at2759"/>
<accession>A0A8S4S799</accession>
<gene>
    <name evidence="2" type="primary">jg22188</name>
    <name evidence="2" type="ORF">PAEG_LOCUS22572</name>
</gene>
<comment type="caution">
    <text evidence="2">The sequence shown here is derived from an EMBL/GenBank/DDBJ whole genome shotgun (WGS) entry which is preliminary data.</text>
</comment>
<dbReference type="Proteomes" id="UP000838756">
    <property type="component" value="Unassembled WGS sequence"/>
</dbReference>
<reference evidence="2" key="1">
    <citation type="submission" date="2022-03" db="EMBL/GenBank/DDBJ databases">
        <authorList>
            <person name="Lindestad O."/>
        </authorList>
    </citation>
    <scope>NUCLEOTIDE SEQUENCE</scope>
</reference>